<feature type="region of interest" description="Disordered" evidence="1">
    <location>
        <begin position="49"/>
        <end position="88"/>
    </location>
</feature>
<evidence type="ECO:0000256" key="1">
    <source>
        <dbReference type="SAM" id="MobiDB-lite"/>
    </source>
</evidence>
<feature type="compositionally biased region" description="Pro residues" evidence="1">
    <location>
        <begin position="58"/>
        <end position="71"/>
    </location>
</feature>
<dbReference type="Proteomes" id="UP001283361">
    <property type="component" value="Unassembled WGS sequence"/>
</dbReference>
<reference evidence="2" key="1">
    <citation type="journal article" date="2023" name="G3 (Bethesda)">
        <title>A reference genome for the long-term kleptoplast-retaining sea slug Elysia crispata morphotype clarki.</title>
        <authorList>
            <person name="Eastman K.E."/>
            <person name="Pendleton A.L."/>
            <person name="Shaikh M.A."/>
            <person name="Suttiyut T."/>
            <person name="Ogas R."/>
            <person name="Tomko P."/>
            <person name="Gavelis G."/>
            <person name="Widhalm J.R."/>
            <person name="Wisecaver J.H."/>
        </authorList>
    </citation>
    <scope>NUCLEOTIDE SEQUENCE</scope>
    <source>
        <strain evidence="2">ECLA1</strain>
    </source>
</reference>
<protein>
    <submittedName>
        <fullName evidence="2">Uncharacterized protein</fullName>
    </submittedName>
</protein>
<sequence>MVATCLHIPGCSQCPQRLCLGERFKLGFRLEELAKLQVILGGLGRRADVWGHSKETPSHPPPASPREPTPQPVQSLPRIQGKRPAWKDHHQHVQGCEVLIHKKCLVDQ</sequence>
<comment type="caution">
    <text evidence="2">The sequence shown here is derived from an EMBL/GenBank/DDBJ whole genome shotgun (WGS) entry which is preliminary data.</text>
</comment>
<organism evidence="2 3">
    <name type="scientific">Elysia crispata</name>
    <name type="common">lettuce slug</name>
    <dbReference type="NCBI Taxonomy" id="231223"/>
    <lineage>
        <taxon>Eukaryota</taxon>
        <taxon>Metazoa</taxon>
        <taxon>Spiralia</taxon>
        <taxon>Lophotrochozoa</taxon>
        <taxon>Mollusca</taxon>
        <taxon>Gastropoda</taxon>
        <taxon>Heterobranchia</taxon>
        <taxon>Euthyneura</taxon>
        <taxon>Panpulmonata</taxon>
        <taxon>Sacoglossa</taxon>
        <taxon>Placobranchoidea</taxon>
        <taxon>Plakobranchidae</taxon>
        <taxon>Elysia</taxon>
    </lineage>
</organism>
<name>A0AAE1D0X2_9GAST</name>
<dbReference type="EMBL" id="JAWDGP010006009">
    <property type="protein sequence ID" value="KAK3748586.1"/>
    <property type="molecule type" value="Genomic_DNA"/>
</dbReference>
<accession>A0AAE1D0X2</accession>
<evidence type="ECO:0000313" key="2">
    <source>
        <dbReference type="EMBL" id="KAK3748586.1"/>
    </source>
</evidence>
<evidence type="ECO:0000313" key="3">
    <source>
        <dbReference type="Proteomes" id="UP001283361"/>
    </source>
</evidence>
<keyword evidence="3" id="KW-1185">Reference proteome</keyword>
<dbReference type="AlphaFoldDB" id="A0AAE1D0X2"/>
<gene>
    <name evidence="2" type="ORF">RRG08_011668</name>
</gene>
<proteinExistence type="predicted"/>